<organism evidence="2 3">
    <name type="scientific">Mycena venus</name>
    <dbReference type="NCBI Taxonomy" id="2733690"/>
    <lineage>
        <taxon>Eukaryota</taxon>
        <taxon>Fungi</taxon>
        <taxon>Dikarya</taxon>
        <taxon>Basidiomycota</taxon>
        <taxon>Agaricomycotina</taxon>
        <taxon>Agaricomycetes</taxon>
        <taxon>Agaricomycetidae</taxon>
        <taxon>Agaricales</taxon>
        <taxon>Marasmiineae</taxon>
        <taxon>Mycenaceae</taxon>
        <taxon>Mycena</taxon>
    </lineage>
</organism>
<comment type="caution">
    <text evidence="2">The sequence shown here is derived from an EMBL/GenBank/DDBJ whole genome shotgun (WGS) entry which is preliminary data.</text>
</comment>
<evidence type="ECO:0000256" key="1">
    <source>
        <dbReference type="SAM" id="MobiDB-lite"/>
    </source>
</evidence>
<dbReference type="EMBL" id="JACAZI010000008">
    <property type="protein sequence ID" value="KAF7354295.1"/>
    <property type="molecule type" value="Genomic_DNA"/>
</dbReference>
<evidence type="ECO:0000313" key="3">
    <source>
        <dbReference type="Proteomes" id="UP000620124"/>
    </source>
</evidence>
<accession>A0A8H7CXV2</accession>
<proteinExistence type="predicted"/>
<gene>
    <name evidence="2" type="ORF">MVEN_01117800</name>
</gene>
<feature type="compositionally biased region" description="Acidic residues" evidence="1">
    <location>
        <begin position="24"/>
        <end position="39"/>
    </location>
</feature>
<dbReference type="Proteomes" id="UP000620124">
    <property type="component" value="Unassembled WGS sequence"/>
</dbReference>
<protein>
    <submittedName>
        <fullName evidence="2">Uncharacterized protein</fullName>
    </submittedName>
</protein>
<keyword evidence="3" id="KW-1185">Reference proteome</keyword>
<feature type="region of interest" description="Disordered" evidence="1">
    <location>
        <begin position="72"/>
        <end position="91"/>
    </location>
</feature>
<dbReference type="AlphaFoldDB" id="A0A8H7CXV2"/>
<name>A0A8H7CXV2_9AGAR</name>
<sequence>MGDGSMVMPDFHIRNMVTRHDSGPQEESDGDEVELDGCEEQGGHLPLPPVPPVAAKPARRESAIIQAAHRRWEQPASAPLPHSAPVAPAPLASTSALDPAQLTEACRLARKLKKTTACRQLRAVKREELREIPGRPRGPKAVALIRTRLSSPIPVECHFTSHAGAASTGWMGLREQPTEFVPEAREYTLEEVMQIPGMKVVDWQGKPGPLVDADRYVFGLFAGHPRDPLWKQDVVDKAAELMEEAADGIYNHVFSGVYYGTQKEEKRKRNGEKPTPLDKKILRHGPHRAKMVGNSMGGGQEEPVGFFHSVLNTIVLTGLLAQELFQRIAGFTNSLFQAFAPDLHAYYSDTMDQLHKWNKNLKRNFRPTVSVFAAATFNFGLRTVTFPHLNFANLAWGWCAITALGDYDPDKGGHLILWDLNLIIRFPPGCMLFIPSALLRHSNTSIQAHEKRFSFTQYTAAGIFRFVGNGFRSEKTVNASKMTAEELGARMEARKARWAKGLKMYCRWNVAYE</sequence>
<dbReference type="OrthoDB" id="3202607at2759"/>
<feature type="region of interest" description="Disordered" evidence="1">
    <location>
        <begin position="17"/>
        <end position="49"/>
    </location>
</feature>
<dbReference type="Gene3D" id="3.60.130.30">
    <property type="match status" value="1"/>
</dbReference>
<reference evidence="2" key="1">
    <citation type="submission" date="2020-05" db="EMBL/GenBank/DDBJ databases">
        <title>Mycena genomes resolve the evolution of fungal bioluminescence.</title>
        <authorList>
            <person name="Tsai I.J."/>
        </authorList>
    </citation>
    <scope>NUCLEOTIDE SEQUENCE</scope>
    <source>
        <strain evidence="2">CCC161011</strain>
    </source>
</reference>
<evidence type="ECO:0000313" key="2">
    <source>
        <dbReference type="EMBL" id="KAF7354295.1"/>
    </source>
</evidence>